<protein>
    <recommendedName>
        <fullName evidence="3">Shikimate kinase</fullName>
    </recommendedName>
</protein>
<proteinExistence type="predicted"/>
<name>A0A1J4U7P2_9BACT</name>
<evidence type="ECO:0000313" key="2">
    <source>
        <dbReference type="Proteomes" id="UP000181941"/>
    </source>
</evidence>
<dbReference type="AlphaFoldDB" id="A0A1J4U7P2"/>
<evidence type="ECO:0008006" key="3">
    <source>
        <dbReference type="Google" id="ProtNLM"/>
    </source>
</evidence>
<comment type="caution">
    <text evidence="1">The sequence shown here is derived from an EMBL/GenBank/DDBJ whole genome shotgun (WGS) entry which is preliminary data.</text>
</comment>
<dbReference type="STRING" id="1805238.AUJ23_04105"/>
<evidence type="ECO:0000313" key="1">
    <source>
        <dbReference type="EMBL" id="OIO18271.1"/>
    </source>
</evidence>
<dbReference type="Gene3D" id="3.40.50.300">
    <property type="entry name" value="P-loop containing nucleotide triphosphate hydrolases"/>
    <property type="match status" value="1"/>
</dbReference>
<accession>A0A1J4U7P2</accession>
<organism evidence="1 2">
    <name type="scientific">Candidatus Magasanikbacteria bacterium CG1_02_32_51</name>
    <dbReference type="NCBI Taxonomy" id="1805238"/>
    <lineage>
        <taxon>Bacteria</taxon>
        <taxon>Candidatus Magasanikiibacteriota</taxon>
    </lineage>
</organism>
<gene>
    <name evidence="1" type="ORF">AUJ23_04105</name>
</gene>
<dbReference type="InterPro" id="IPR027417">
    <property type="entry name" value="P-loop_NTPase"/>
</dbReference>
<dbReference type="EMBL" id="MNVC01000048">
    <property type="protein sequence ID" value="OIO18271.1"/>
    <property type="molecule type" value="Genomic_DNA"/>
</dbReference>
<dbReference type="SUPFAM" id="SSF52540">
    <property type="entry name" value="P-loop containing nucleoside triphosphate hydrolases"/>
    <property type="match status" value="1"/>
</dbReference>
<sequence>MNKNIKFIVIYGPPGVGKLTVSKELTKITKYSLFHNHLTFDAVAAFFVPGSEDFLNHLEKIRLYLIKVALKTETRGIIFTGVYRGKSTRSKLDERFFRKVRKLVERVNGNMYFVRLFCDQKILEERIKNEDRKQYKKVHRKKTLRNMQSKYDLAKNIPGVKSLSIDNSKITPKATAKKIKQAYSL</sequence>
<dbReference type="Proteomes" id="UP000181941">
    <property type="component" value="Unassembled WGS sequence"/>
</dbReference>
<reference evidence="1 2" key="1">
    <citation type="journal article" date="2016" name="Environ. Microbiol.">
        <title>Genomic resolution of a cold subsurface aquifer community provides metabolic insights for novel microbes adapted to high CO concentrations.</title>
        <authorList>
            <person name="Probst A.J."/>
            <person name="Castelle C.J."/>
            <person name="Singh A."/>
            <person name="Brown C.T."/>
            <person name="Anantharaman K."/>
            <person name="Sharon I."/>
            <person name="Hug L.A."/>
            <person name="Burstein D."/>
            <person name="Emerson J.B."/>
            <person name="Thomas B.C."/>
            <person name="Banfield J.F."/>
        </authorList>
    </citation>
    <scope>NUCLEOTIDE SEQUENCE [LARGE SCALE GENOMIC DNA]</scope>
    <source>
        <strain evidence="1">CG1_02_32_51</strain>
    </source>
</reference>